<name>A0A5B7GIH8_PORTR</name>
<evidence type="ECO:0000313" key="2">
    <source>
        <dbReference type="Proteomes" id="UP000324222"/>
    </source>
</evidence>
<protein>
    <submittedName>
        <fullName evidence="1">Uncharacterized protein</fullName>
    </submittedName>
</protein>
<sequence>MWDYKMGEEIIMKRSEEKDLGVTIQDTLTPERHINGPFASTYKTLANIRLAFNYMDKI</sequence>
<reference evidence="1 2" key="1">
    <citation type="submission" date="2019-05" db="EMBL/GenBank/DDBJ databases">
        <title>Another draft genome of Portunus trituberculatus and its Hox gene families provides insights of decapod evolution.</title>
        <authorList>
            <person name="Jeong J.-H."/>
            <person name="Song I."/>
            <person name="Kim S."/>
            <person name="Choi T."/>
            <person name="Kim D."/>
            <person name="Ryu S."/>
            <person name="Kim W."/>
        </authorList>
    </citation>
    <scope>NUCLEOTIDE SEQUENCE [LARGE SCALE GENOMIC DNA]</scope>
    <source>
        <tissue evidence="1">Muscle</tissue>
    </source>
</reference>
<dbReference type="Proteomes" id="UP000324222">
    <property type="component" value="Unassembled WGS sequence"/>
</dbReference>
<comment type="caution">
    <text evidence="1">The sequence shown here is derived from an EMBL/GenBank/DDBJ whole genome shotgun (WGS) entry which is preliminary data.</text>
</comment>
<accession>A0A5B7GIH8</accession>
<proteinExistence type="predicted"/>
<evidence type="ECO:0000313" key="1">
    <source>
        <dbReference type="EMBL" id="MPC57215.1"/>
    </source>
</evidence>
<dbReference type="AlphaFoldDB" id="A0A5B7GIH8"/>
<gene>
    <name evidence="1" type="ORF">E2C01_051191</name>
</gene>
<organism evidence="1 2">
    <name type="scientific">Portunus trituberculatus</name>
    <name type="common">Swimming crab</name>
    <name type="synonym">Neptunus trituberculatus</name>
    <dbReference type="NCBI Taxonomy" id="210409"/>
    <lineage>
        <taxon>Eukaryota</taxon>
        <taxon>Metazoa</taxon>
        <taxon>Ecdysozoa</taxon>
        <taxon>Arthropoda</taxon>
        <taxon>Crustacea</taxon>
        <taxon>Multicrustacea</taxon>
        <taxon>Malacostraca</taxon>
        <taxon>Eumalacostraca</taxon>
        <taxon>Eucarida</taxon>
        <taxon>Decapoda</taxon>
        <taxon>Pleocyemata</taxon>
        <taxon>Brachyura</taxon>
        <taxon>Eubrachyura</taxon>
        <taxon>Portunoidea</taxon>
        <taxon>Portunidae</taxon>
        <taxon>Portuninae</taxon>
        <taxon>Portunus</taxon>
    </lineage>
</organism>
<keyword evidence="2" id="KW-1185">Reference proteome</keyword>
<dbReference type="EMBL" id="VSRR010014600">
    <property type="protein sequence ID" value="MPC57215.1"/>
    <property type="molecule type" value="Genomic_DNA"/>
</dbReference>